<feature type="domain" description="Glucose-methanol-choline oxidoreductase N-terminal" evidence="6">
    <location>
        <begin position="310"/>
        <end position="324"/>
    </location>
</feature>
<dbReference type="Gene3D" id="3.50.50.60">
    <property type="entry name" value="FAD/NAD(P)-binding domain"/>
    <property type="match status" value="1"/>
</dbReference>
<dbReference type="SUPFAM" id="SSF51905">
    <property type="entry name" value="FAD/NAD(P)-binding domain"/>
    <property type="match status" value="1"/>
</dbReference>
<dbReference type="RefSeq" id="XP_026732545.1">
    <property type="nucleotide sequence ID" value="XM_026876744.1"/>
</dbReference>
<comment type="similarity">
    <text evidence="2">Belongs to the GMC oxidoreductase family.</text>
</comment>
<evidence type="ECO:0000259" key="6">
    <source>
        <dbReference type="PROSITE" id="PS00624"/>
    </source>
</evidence>
<evidence type="ECO:0000313" key="7">
    <source>
        <dbReference type="Proteomes" id="UP000322000"/>
    </source>
</evidence>
<keyword evidence="4 5" id="KW-0274">FAD</keyword>
<dbReference type="InterPro" id="IPR012132">
    <property type="entry name" value="GMC_OxRdtase"/>
</dbReference>
<dbReference type="InterPro" id="IPR007867">
    <property type="entry name" value="GMC_OxRtase_C"/>
</dbReference>
<dbReference type="PANTHER" id="PTHR11552:SF147">
    <property type="entry name" value="CHOLINE DEHYDROGENASE, MITOCHONDRIAL"/>
    <property type="match status" value="1"/>
</dbReference>
<evidence type="ECO:0000256" key="4">
    <source>
        <dbReference type="ARBA" id="ARBA00022827"/>
    </source>
</evidence>
<dbReference type="Pfam" id="PF00732">
    <property type="entry name" value="GMC_oxred_N"/>
    <property type="match status" value="1"/>
</dbReference>
<keyword evidence="7" id="KW-1185">Reference proteome</keyword>
<organism evidence="7 9">
    <name type="scientific">Trichoplusia ni</name>
    <name type="common">Cabbage looper</name>
    <dbReference type="NCBI Taxonomy" id="7111"/>
    <lineage>
        <taxon>Eukaryota</taxon>
        <taxon>Metazoa</taxon>
        <taxon>Ecdysozoa</taxon>
        <taxon>Arthropoda</taxon>
        <taxon>Hexapoda</taxon>
        <taxon>Insecta</taxon>
        <taxon>Pterygota</taxon>
        <taxon>Neoptera</taxon>
        <taxon>Endopterygota</taxon>
        <taxon>Lepidoptera</taxon>
        <taxon>Glossata</taxon>
        <taxon>Ditrysia</taxon>
        <taxon>Noctuoidea</taxon>
        <taxon>Noctuidae</taxon>
        <taxon>Plusiinae</taxon>
        <taxon>Trichoplusia</taxon>
    </lineage>
</organism>
<dbReference type="SUPFAM" id="SSF54373">
    <property type="entry name" value="FAD-linked reductases, C-terminal domain"/>
    <property type="match status" value="1"/>
</dbReference>
<dbReference type="GeneID" id="113506304"/>
<accession>A0A7E5WVU9</accession>
<dbReference type="KEGG" id="tnl:113506304"/>
<dbReference type="AlphaFoldDB" id="A0A7E5WVU9"/>
<evidence type="ECO:0000313" key="9">
    <source>
        <dbReference type="RefSeq" id="XP_026744945.1"/>
    </source>
</evidence>
<dbReference type="GO" id="GO:0050660">
    <property type="term" value="F:flavin adenine dinucleotide binding"/>
    <property type="evidence" value="ECO:0007669"/>
    <property type="project" value="InterPro"/>
</dbReference>
<evidence type="ECO:0000256" key="1">
    <source>
        <dbReference type="ARBA" id="ARBA00001974"/>
    </source>
</evidence>
<dbReference type="InterPro" id="IPR000172">
    <property type="entry name" value="GMC_OxRdtase_N"/>
</dbReference>
<dbReference type="PROSITE" id="PS00624">
    <property type="entry name" value="GMC_OXRED_2"/>
    <property type="match status" value="1"/>
</dbReference>
<dbReference type="PIRSF" id="PIRSF000137">
    <property type="entry name" value="Alcohol_oxidase"/>
    <property type="match status" value="1"/>
</dbReference>
<dbReference type="KEGG" id="tnl:113497269"/>
<name>A0A7E5WVU9_TRINI</name>
<dbReference type="Pfam" id="PF05199">
    <property type="entry name" value="GMC_oxred_C"/>
    <property type="match status" value="1"/>
</dbReference>
<sequence length="606" mass="67869">MNPLSQFLSLFNTKTIRPMIHLLQMFFNSIALVEMDAGDFPPQAEVRDGQTFDFIVVGAGSAGCVVANRLTEITGWNVLLIEAGGTPPISAKYPGFFPFVDHSDADWNYYTVNDGYSSQALKMKSLHLTRGKMLGGSSGANYMFYIRGNKRDYDRWAEQGNEGWDWNSVMHYFKKSERLNDVDIMNSDYKDYHNSKGYLGVTRPLWRHKTKRYIQTFADNGHNILLDCNSGDQLGYVIPTYTVDDAVRQHTATAFLEPIKDRQNLFVLRNTLAHKVLFNKSRKAVGVEIKLPNNNVINVFARREVILSAGAINSPQLLMLSGIGPRKHLEEMGIDVFLDSPRVGGNLRDHQMVTVPIAVEKDPTSVIENVGIITNLDKFPFPSIIGHVALNKTQTYPDYQATVIPIAAQSPVTSIMCGHVFRLEDGICFSLYEANRKRRLLFPVLSLLHPASKGRIRLRSSKPDVSPLIYAGYYSNKTDIENHARYVEDFISVVNTPYFKSINAEVVNLNVPQCKTLRFGSHEYWKCFVLNMATTQWHPSGTCAMGPKGKGVVDERLRVWGVPGLRVVDASIMPTSLSGNLNAPTIMIGEKASDMIKADNGINVFI</sequence>
<reference evidence="8 9" key="1">
    <citation type="submission" date="2025-04" db="UniProtKB">
        <authorList>
            <consortium name="RefSeq"/>
        </authorList>
    </citation>
    <scope>IDENTIFICATION</scope>
</reference>
<dbReference type="OrthoDB" id="269227at2759"/>
<proteinExistence type="inferred from homology"/>
<evidence type="ECO:0000256" key="3">
    <source>
        <dbReference type="ARBA" id="ARBA00022630"/>
    </source>
</evidence>
<dbReference type="Gene3D" id="3.30.560.10">
    <property type="entry name" value="Glucose Oxidase, domain 3"/>
    <property type="match status" value="1"/>
</dbReference>
<evidence type="ECO:0000313" key="8">
    <source>
        <dbReference type="RefSeq" id="XP_026732545.1"/>
    </source>
</evidence>
<dbReference type="GO" id="GO:0016614">
    <property type="term" value="F:oxidoreductase activity, acting on CH-OH group of donors"/>
    <property type="evidence" value="ECO:0007669"/>
    <property type="project" value="InterPro"/>
</dbReference>
<keyword evidence="3" id="KW-0285">Flavoprotein</keyword>
<comment type="cofactor">
    <cofactor evidence="1 5">
        <name>FAD</name>
        <dbReference type="ChEBI" id="CHEBI:57692"/>
    </cofactor>
</comment>
<dbReference type="RefSeq" id="XP_026744945.1">
    <property type="nucleotide sequence ID" value="XM_026889144.1"/>
</dbReference>
<evidence type="ECO:0000256" key="2">
    <source>
        <dbReference type="ARBA" id="ARBA00010790"/>
    </source>
</evidence>
<gene>
    <name evidence="9" type="primary">LOC113506304</name>
    <name evidence="8" type="synonym">LOC113497269</name>
</gene>
<feature type="binding site" evidence="5">
    <location>
        <begin position="537"/>
        <end position="538"/>
    </location>
    <ligand>
        <name>FAD</name>
        <dbReference type="ChEBI" id="CHEBI:57692"/>
    </ligand>
</feature>
<dbReference type="PANTHER" id="PTHR11552">
    <property type="entry name" value="GLUCOSE-METHANOL-CHOLINE GMC OXIDOREDUCTASE"/>
    <property type="match status" value="1"/>
</dbReference>
<evidence type="ECO:0000256" key="5">
    <source>
        <dbReference type="PIRSR" id="PIRSR000137-2"/>
    </source>
</evidence>
<dbReference type="InterPro" id="IPR036188">
    <property type="entry name" value="FAD/NAD-bd_sf"/>
</dbReference>
<dbReference type="Proteomes" id="UP000322000">
    <property type="component" value="Chromosome 9"/>
</dbReference>
<protein>
    <submittedName>
        <fullName evidence="8 9">Glucose dehydrogenase [FAD, quinone]-like</fullName>
    </submittedName>
</protein>